<dbReference type="Pfam" id="PF25917">
    <property type="entry name" value="BSH_RND"/>
    <property type="match status" value="1"/>
</dbReference>
<feature type="domain" description="Multidrug resistance protein MdtA-like barrel-sandwich hybrid" evidence="3">
    <location>
        <begin position="50"/>
        <end position="171"/>
    </location>
</feature>
<dbReference type="InterPro" id="IPR058625">
    <property type="entry name" value="MdtA-like_BSH"/>
</dbReference>
<proteinExistence type="inferred from homology"/>
<dbReference type="EMBL" id="JAUSUY010000001">
    <property type="protein sequence ID" value="MDT3424757.1"/>
    <property type="molecule type" value="Genomic_DNA"/>
</dbReference>
<name>A0ABU3H3Z9_9BACL</name>
<evidence type="ECO:0000313" key="5">
    <source>
        <dbReference type="Proteomes" id="UP001248709"/>
    </source>
</evidence>
<dbReference type="NCBIfam" id="TIGR01730">
    <property type="entry name" value="RND_mfp"/>
    <property type="match status" value="1"/>
</dbReference>
<dbReference type="Proteomes" id="UP001248709">
    <property type="component" value="Unassembled WGS sequence"/>
</dbReference>
<organism evidence="4 5">
    <name type="scientific">Paenibacillus forsythiae</name>
    <dbReference type="NCBI Taxonomy" id="365616"/>
    <lineage>
        <taxon>Bacteria</taxon>
        <taxon>Bacillati</taxon>
        <taxon>Bacillota</taxon>
        <taxon>Bacilli</taxon>
        <taxon>Bacillales</taxon>
        <taxon>Paenibacillaceae</taxon>
        <taxon>Paenibacillus</taxon>
    </lineage>
</organism>
<dbReference type="PANTHER" id="PTHR30469">
    <property type="entry name" value="MULTIDRUG RESISTANCE PROTEIN MDTA"/>
    <property type="match status" value="1"/>
</dbReference>
<dbReference type="SUPFAM" id="SSF111369">
    <property type="entry name" value="HlyD-like secretion proteins"/>
    <property type="match status" value="1"/>
</dbReference>
<dbReference type="PANTHER" id="PTHR30469:SF15">
    <property type="entry name" value="HLYD FAMILY OF SECRETION PROTEINS"/>
    <property type="match status" value="1"/>
</dbReference>
<dbReference type="Gene3D" id="2.40.30.170">
    <property type="match status" value="1"/>
</dbReference>
<gene>
    <name evidence="4" type="ORF">J2Z22_000269</name>
</gene>
<dbReference type="RefSeq" id="WP_025696277.1">
    <property type="nucleotide sequence ID" value="NZ_JAUSUY010000001.1"/>
</dbReference>
<sequence length="263" mass="28778">MKDAVILNMKKRNNWVLTVVLVFCSLLEASCSSSPDRVTLSGIVEGEDYTVRSEVAGRVTEQLKNEGDYVKKGDILFVTDSALQQLVVKEQEAVVRGTVAKLNEAKDNENTSDSVITQLTAEADAAKAQLEQAKLVLNKHKITSPVNGIYTNRLVQVGDLINSGTAVAAVTDPENMNVTFYIPQKYVNRIQLNQKLSLNPKVISAKELSGTITFIAGKADFSSEFIQASDEDDNSAFKFEVQVDGKQKDLKSGMTVDTVIELK</sequence>
<keyword evidence="5" id="KW-1185">Reference proteome</keyword>
<evidence type="ECO:0000313" key="4">
    <source>
        <dbReference type="EMBL" id="MDT3424757.1"/>
    </source>
</evidence>
<feature type="coiled-coil region" evidence="2">
    <location>
        <begin position="116"/>
        <end position="143"/>
    </location>
</feature>
<evidence type="ECO:0000256" key="2">
    <source>
        <dbReference type="SAM" id="Coils"/>
    </source>
</evidence>
<keyword evidence="2" id="KW-0175">Coiled coil</keyword>
<comment type="similarity">
    <text evidence="1">Belongs to the membrane fusion protein (MFP) (TC 8.A.1) family.</text>
</comment>
<dbReference type="Gene3D" id="2.40.50.100">
    <property type="match status" value="1"/>
</dbReference>
<reference evidence="4 5" key="1">
    <citation type="submission" date="2023-07" db="EMBL/GenBank/DDBJ databases">
        <title>Genomic Encyclopedia of Type Strains, Phase IV (KMG-IV): sequencing the most valuable type-strain genomes for metagenomic binning, comparative biology and taxonomic classification.</title>
        <authorList>
            <person name="Goeker M."/>
        </authorList>
    </citation>
    <scope>NUCLEOTIDE SEQUENCE [LARGE SCALE GENOMIC DNA]</scope>
    <source>
        <strain evidence="4 5">T98</strain>
    </source>
</reference>
<accession>A0ABU3H3Z9</accession>
<comment type="caution">
    <text evidence="4">The sequence shown here is derived from an EMBL/GenBank/DDBJ whole genome shotgun (WGS) entry which is preliminary data.</text>
</comment>
<evidence type="ECO:0000256" key="1">
    <source>
        <dbReference type="ARBA" id="ARBA00009477"/>
    </source>
</evidence>
<dbReference type="InterPro" id="IPR006143">
    <property type="entry name" value="RND_pump_MFP"/>
</dbReference>
<protein>
    <submittedName>
        <fullName evidence="4">RND family efflux transporter MFP subunit</fullName>
    </submittedName>
</protein>
<evidence type="ECO:0000259" key="3">
    <source>
        <dbReference type="Pfam" id="PF25917"/>
    </source>
</evidence>